<proteinExistence type="predicted"/>
<sequence length="194" mass="21294">MLLVRGIEPSFRWRAFTEEILDLAESADVDLFVTLGAWLGPTPHTRPVPTTVSSDSEDIVHRFDIARSEYDGPTGIVGILNHGASQLGIPAFSLWAEVPHYAGGPPSPKATLALVSRLEHLLDLNLPRGSLEAESRAWQRGVEELASDDEEITEYVRSLETAQDTVELPEASGDAIAKEFERYLRTRGDDDAKG</sequence>
<dbReference type="Pfam" id="PF09754">
    <property type="entry name" value="PAC2"/>
    <property type="match status" value="1"/>
</dbReference>
<gene>
    <name evidence="1" type="ORF">GCM10025862_17790</name>
</gene>
<dbReference type="SUPFAM" id="SSF159659">
    <property type="entry name" value="Cgl1923-like"/>
    <property type="match status" value="1"/>
</dbReference>
<evidence type="ECO:0000313" key="2">
    <source>
        <dbReference type="Proteomes" id="UP001157109"/>
    </source>
</evidence>
<evidence type="ECO:0000313" key="1">
    <source>
        <dbReference type="EMBL" id="GMA19758.1"/>
    </source>
</evidence>
<dbReference type="Gene3D" id="3.40.50.10900">
    <property type="entry name" value="PAC-like subunit"/>
    <property type="match status" value="1"/>
</dbReference>
<dbReference type="InterPro" id="IPR019151">
    <property type="entry name" value="Proteasome_assmbl_chaperone_2"/>
</dbReference>
<organism evidence="1 2">
    <name type="scientific">Arsenicicoccus piscis</name>
    <dbReference type="NCBI Taxonomy" id="673954"/>
    <lineage>
        <taxon>Bacteria</taxon>
        <taxon>Bacillati</taxon>
        <taxon>Actinomycetota</taxon>
        <taxon>Actinomycetes</taxon>
        <taxon>Micrococcales</taxon>
        <taxon>Intrasporangiaceae</taxon>
        <taxon>Arsenicicoccus</taxon>
    </lineage>
</organism>
<name>A0ABQ6HNU8_9MICO</name>
<protein>
    <recommendedName>
        <fullName evidence="3">PAC2 family protein</fullName>
    </recommendedName>
</protein>
<reference evidence="2" key="1">
    <citation type="journal article" date="2019" name="Int. J. Syst. Evol. Microbiol.">
        <title>The Global Catalogue of Microorganisms (GCM) 10K type strain sequencing project: providing services to taxonomists for standard genome sequencing and annotation.</title>
        <authorList>
            <consortium name="The Broad Institute Genomics Platform"/>
            <consortium name="The Broad Institute Genome Sequencing Center for Infectious Disease"/>
            <person name="Wu L."/>
            <person name="Ma J."/>
        </authorList>
    </citation>
    <scope>NUCLEOTIDE SEQUENCE [LARGE SCALE GENOMIC DNA]</scope>
    <source>
        <strain evidence="2">NBRC 105830</strain>
    </source>
</reference>
<comment type="caution">
    <text evidence="1">The sequence shown here is derived from an EMBL/GenBank/DDBJ whole genome shotgun (WGS) entry which is preliminary data.</text>
</comment>
<dbReference type="Proteomes" id="UP001157109">
    <property type="component" value="Unassembled WGS sequence"/>
</dbReference>
<keyword evidence="2" id="KW-1185">Reference proteome</keyword>
<evidence type="ECO:0008006" key="3">
    <source>
        <dbReference type="Google" id="ProtNLM"/>
    </source>
</evidence>
<accession>A0ABQ6HNU8</accession>
<dbReference type="EMBL" id="BSUJ01000001">
    <property type="protein sequence ID" value="GMA19758.1"/>
    <property type="molecule type" value="Genomic_DNA"/>
</dbReference>
<dbReference type="InterPro" id="IPR038389">
    <property type="entry name" value="PSMG2_sf"/>
</dbReference>